<proteinExistence type="predicted"/>
<evidence type="ECO:0000313" key="3">
    <source>
        <dbReference type="Proteomes" id="UP000286576"/>
    </source>
</evidence>
<dbReference type="Proteomes" id="UP000286576">
    <property type="component" value="Unassembled WGS sequence"/>
</dbReference>
<dbReference type="OrthoDB" id="9812349at2"/>
<keyword evidence="1" id="KW-0812">Transmembrane</keyword>
<feature type="transmembrane region" description="Helical" evidence="1">
    <location>
        <begin position="120"/>
        <end position="139"/>
    </location>
</feature>
<evidence type="ECO:0000313" key="2">
    <source>
        <dbReference type="EMBL" id="RIV89231.1"/>
    </source>
</evidence>
<feature type="transmembrane region" description="Helical" evidence="1">
    <location>
        <begin position="87"/>
        <end position="108"/>
    </location>
</feature>
<sequence>MSAKAHHTILTELSAFSRGLVDPRGRTSRTGLVIYVLAATGLANATLWLIKDVWEFSLATPDTYSLILMGMLIIVPMIRRCHDFGNAGWIALVAPATLCLKAYGTYLWETGQSLSPGLDYPLNAVALGLVVAFWVIFFWPPKQEQNRFGPIPHSRLRRAAA</sequence>
<keyword evidence="1" id="KW-0472">Membrane</keyword>
<dbReference type="EMBL" id="QXFL01000001">
    <property type="protein sequence ID" value="RIV89231.1"/>
    <property type="molecule type" value="Genomic_DNA"/>
</dbReference>
<dbReference type="RefSeq" id="WP_119584547.1">
    <property type="nucleotide sequence ID" value="NZ_CAWODQ010000001.1"/>
</dbReference>
<feature type="transmembrane region" description="Helical" evidence="1">
    <location>
        <begin position="56"/>
        <end position="75"/>
    </location>
</feature>
<comment type="caution">
    <text evidence="2">The sequence shown here is derived from an EMBL/GenBank/DDBJ whole genome shotgun (WGS) entry which is preliminary data.</text>
</comment>
<keyword evidence="1" id="KW-1133">Transmembrane helix</keyword>
<keyword evidence="3" id="KW-1185">Reference proteome</keyword>
<name>A0A418NX73_9SPHN</name>
<feature type="transmembrane region" description="Helical" evidence="1">
    <location>
        <begin position="32"/>
        <end position="50"/>
    </location>
</feature>
<dbReference type="InterPro" id="IPR008523">
    <property type="entry name" value="DUF805"/>
</dbReference>
<reference evidence="2 3" key="1">
    <citation type="submission" date="2018-08" db="EMBL/GenBank/DDBJ databases">
        <title>Erythrobacter zhengii sp.nov., a bacterium isolated from deep-sea sediment.</title>
        <authorList>
            <person name="Fang C."/>
            <person name="Wu Y.-H."/>
            <person name="Sun C."/>
            <person name="Wang H."/>
            <person name="Cheng H."/>
            <person name="Meng F.-X."/>
            <person name="Wang C.-S."/>
            <person name="Xu X.-W."/>
        </authorList>
    </citation>
    <scope>NUCLEOTIDE SEQUENCE [LARGE SCALE GENOMIC DNA]</scope>
    <source>
        <strain evidence="2 3">V18</strain>
    </source>
</reference>
<evidence type="ECO:0000256" key="1">
    <source>
        <dbReference type="SAM" id="Phobius"/>
    </source>
</evidence>
<dbReference type="GO" id="GO:0016020">
    <property type="term" value="C:membrane"/>
    <property type="evidence" value="ECO:0007669"/>
    <property type="project" value="InterPro"/>
</dbReference>
<gene>
    <name evidence="2" type="ORF">D2V07_03055</name>
</gene>
<dbReference type="Pfam" id="PF05656">
    <property type="entry name" value="DUF805"/>
    <property type="match status" value="1"/>
</dbReference>
<protein>
    <submittedName>
        <fullName evidence="2">DUF805 domain-containing protein</fullName>
    </submittedName>
</protein>
<accession>A0A418NX73</accession>
<organism evidence="2 3">
    <name type="scientific">Aurantiacibacter zhengii</name>
    <dbReference type="NCBI Taxonomy" id="2307003"/>
    <lineage>
        <taxon>Bacteria</taxon>
        <taxon>Pseudomonadati</taxon>
        <taxon>Pseudomonadota</taxon>
        <taxon>Alphaproteobacteria</taxon>
        <taxon>Sphingomonadales</taxon>
        <taxon>Erythrobacteraceae</taxon>
        <taxon>Aurantiacibacter</taxon>
    </lineage>
</organism>
<dbReference type="AlphaFoldDB" id="A0A418NX73"/>